<dbReference type="PROSITE" id="PS51278">
    <property type="entry name" value="GATASE_TYPE_2"/>
    <property type="match status" value="1"/>
</dbReference>
<dbReference type="GO" id="GO:0005829">
    <property type="term" value="C:cytosol"/>
    <property type="evidence" value="ECO:0007669"/>
    <property type="project" value="TreeGrafter"/>
</dbReference>
<evidence type="ECO:0000256" key="9">
    <source>
        <dbReference type="PIRSR" id="PIRSR001589-2"/>
    </source>
</evidence>
<dbReference type="STRING" id="1678841.TBC1_111623"/>
<feature type="site" description="Important for beta-aspartyl-AMP intermediate formation" evidence="10">
    <location>
        <position position="368"/>
    </location>
</feature>
<comment type="catalytic activity">
    <reaction evidence="7">
        <text>L-aspartate + L-glutamine + ATP + H2O = L-asparagine + L-glutamate + AMP + diphosphate + H(+)</text>
        <dbReference type="Rhea" id="RHEA:12228"/>
        <dbReference type="ChEBI" id="CHEBI:15377"/>
        <dbReference type="ChEBI" id="CHEBI:15378"/>
        <dbReference type="ChEBI" id="CHEBI:29985"/>
        <dbReference type="ChEBI" id="CHEBI:29991"/>
        <dbReference type="ChEBI" id="CHEBI:30616"/>
        <dbReference type="ChEBI" id="CHEBI:33019"/>
        <dbReference type="ChEBI" id="CHEBI:58048"/>
        <dbReference type="ChEBI" id="CHEBI:58359"/>
        <dbReference type="ChEBI" id="CHEBI:456215"/>
        <dbReference type="EC" id="6.3.5.4"/>
    </reaction>
</comment>
<dbReference type="InterPro" id="IPR033738">
    <property type="entry name" value="AsnB_N"/>
</dbReference>
<keyword evidence="4 9" id="KW-0547">Nucleotide-binding</keyword>
<dbReference type="InterPro" id="IPR006426">
    <property type="entry name" value="Asn_synth_AEB"/>
</dbReference>
<dbReference type="AlphaFoldDB" id="A0A0S7C062"/>
<dbReference type="InterPro" id="IPR001962">
    <property type="entry name" value="Asn_synthase"/>
</dbReference>
<sequence>MCGIAGILNLGGLETVPTEQQLTTMLAAIRYRGPDESGIYLNHKIGLGNVRLSILDLSSGLQPISVRDKRYWIVYNGELFNYIEIRRELESLGISFVTNTDTEVVIQAYAQWGPQCLQQFIGQFAIAIWDSQKEELFLARDRVGIRPIFYTRSGDRFIFCSEIKGIFQVPGVRRAISHKGLSQIFSFWTTITPDTPFENIYEIPPGHYLTIGKGETAITRYWNFKFPEDGNYIRLSLNEAAEELRGLFKDAVRIRLRADVEVAAYLSGGIDSSVTTAFIHELEPGVLNTFSIGFSDKAFDETAFQLEAAKYFNTHHTAFSCTSAEIGQHFYDTIRHTEFPVLRTAPTPMYLLSKKVREHNIKVVITGEGADEMLAGYNIFKEAKIRRFWATNPQSDIRPLLLKKLYPYLPMMKDAKSSVLKMFFGYKLSDTDNPYYSHLLRWHNTSRLQNYFNDPVIAGLKGYDPLDEVSKNLAENFSQWGDLARSQYLESTIFMSGYLLSSQGDRMAMANSVEGRYPFLDHRVIEFAAGLPESYKLNSLNEKFILKKMMQGKIPESILHRHKQAYRAPVSSSLAGTLAPDYAKEMLNESAIRSTGIFDPEKVNKLVDKLGQPGSQATEVENMAIAGILSTQLLDHFFISDTVLVAPGEKPANLRIFRD</sequence>
<feature type="binding site" evidence="9">
    <location>
        <position position="292"/>
    </location>
    <ligand>
        <name>ATP</name>
        <dbReference type="ChEBI" id="CHEBI:30616"/>
    </ligand>
</feature>
<accession>A0A0S7C062</accession>
<feature type="domain" description="Glutamine amidotransferase type-2" evidence="11">
    <location>
        <begin position="2"/>
        <end position="214"/>
    </location>
</feature>
<evidence type="ECO:0000256" key="7">
    <source>
        <dbReference type="ARBA" id="ARBA00048741"/>
    </source>
</evidence>
<dbReference type="Pfam" id="PF00733">
    <property type="entry name" value="Asn_synthase"/>
    <property type="match status" value="1"/>
</dbReference>
<dbReference type="Gene3D" id="3.60.20.10">
    <property type="entry name" value="Glutamine Phosphoribosylpyrophosphate, subunit 1, domain 1"/>
    <property type="match status" value="1"/>
</dbReference>
<dbReference type="PATRIC" id="fig|1678841.3.peg.1811"/>
<dbReference type="CDD" id="cd00712">
    <property type="entry name" value="AsnB"/>
    <property type="match status" value="1"/>
</dbReference>
<dbReference type="Gene3D" id="3.40.50.620">
    <property type="entry name" value="HUPs"/>
    <property type="match status" value="2"/>
</dbReference>
<dbReference type="Proteomes" id="UP000053091">
    <property type="component" value="Unassembled WGS sequence"/>
</dbReference>
<evidence type="ECO:0000256" key="4">
    <source>
        <dbReference type="ARBA" id="ARBA00022741"/>
    </source>
</evidence>
<dbReference type="InterPro" id="IPR029055">
    <property type="entry name" value="Ntn_hydrolases_N"/>
</dbReference>
<dbReference type="OrthoDB" id="9763290at2"/>
<dbReference type="GO" id="GO:0006529">
    <property type="term" value="P:asparagine biosynthetic process"/>
    <property type="evidence" value="ECO:0007669"/>
    <property type="project" value="UniProtKB-KW"/>
</dbReference>
<dbReference type="GO" id="GO:0004066">
    <property type="term" value="F:asparagine synthase (glutamine-hydrolyzing) activity"/>
    <property type="evidence" value="ECO:0007669"/>
    <property type="project" value="UniProtKB-EC"/>
</dbReference>
<evidence type="ECO:0000256" key="3">
    <source>
        <dbReference type="ARBA" id="ARBA00012737"/>
    </source>
</evidence>
<dbReference type="SUPFAM" id="SSF52402">
    <property type="entry name" value="Adenine nucleotide alpha hydrolases-like"/>
    <property type="match status" value="1"/>
</dbReference>
<dbReference type="PANTHER" id="PTHR43284:SF1">
    <property type="entry name" value="ASPARAGINE SYNTHETASE"/>
    <property type="match status" value="1"/>
</dbReference>
<keyword evidence="13" id="KW-1185">Reference proteome</keyword>
<organism evidence="12">
    <name type="scientific">Lentimicrobium saccharophilum</name>
    <dbReference type="NCBI Taxonomy" id="1678841"/>
    <lineage>
        <taxon>Bacteria</taxon>
        <taxon>Pseudomonadati</taxon>
        <taxon>Bacteroidota</taxon>
        <taxon>Bacteroidia</taxon>
        <taxon>Bacteroidales</taxon>
        <taxon>Lentimicrobiaceae</taxon>
        <taxon>Lentimicrobium</taxon>
    </lineage>
</organism>
<dbReference type="GO" id="GO:0005524">
    <property type="term" value="F:ATP binding"/>
    <property type="evidence" value="ECO:0007669"/>
    <property type="project" value="UniProtKB-KW"/>
</dbReference>
<evidence type="ECO:0000313" key="12">
    <source>
        <dbReference type="EMBL" id="GAP43470.1"/>
    </source>
</evidence>
<evidence type="ECO:0000256" key="1">
    <source>
        <dbReference type="ARBA" id="ARBA00005187"/>
    </source>
</evidence>
<evidence type="ECO:0000256" key="6">
    <source>
        <dbReference type="ARBA" id="ARBA00022962"/>
    </source>
</evidence>
<name>A0A0S7C062_9BACT</name>
<dbReference type="InterPro" id="IPR051786">
    <property type="entry name" value="ASN_synthetase/amidase"/>
</dbReference>
<protein>
    <recommendedName>
        <fullName evidence="3">asparagine synthase (glutamine-hydrolyzing)</fullName>
        <ecNumber evidence="3">6.3.5.4</ecNumber>
    </recommendedName>
</protein>
<gene>
    <name evidence="12" type="ORF">TBC1_111623</name>
</gene>
<dbReference type="Pfam" id="PF13537">
    <property type="entry name" value="GATase_7"/>
    <property type="match status" value="1"/>
</dbReference>
<dbReference type="PIRSF" id="PIRSF001589">
    <property type="entry name" value="Asn_synthetase_glu-h"/>
    <property type="match status" value="1"/>
</dbReference>
<dbReference type="InterPro" id="IPR017932">
    <property type="entry name" value="GATase_2_dom"/>
</dbReference>
<evidence type="ECO:0000256" key="5">
    <source>
        <dbReference type="ARBA" id="ARBA00022840"/>
    </source>
</evidence>
<dbReference type="EC" id="6.3.5.4" evidence="3"/>
<dbReference type="RefSeq" id="WP_062040591.1">
    <property type="nucleotide sequence ID" value="NZ_DF968182.1"/>
</dbReference>
<dbReference type="NCBIfam" id="TIGR01536">
    <property type="entry name" value="asn_synth_AEB"/>
    <property type="match status" value="1"/>
</dbReference>
<dbReference type="CDD" id="cd01991">
    <property type="entry name" value="Asn_synthase_B_C"/>
    <property type="match status" value="1"/>
</dbReference>
<comment type="similarity">
    <text evidence="2">Belongs to the asparagine synthetase family.</text>
</comment>
<evidence type="ECO:0000256" key="2">
    <source>
        <dbReference type="ARBA" id="ARBA00005752"/>
    </source>
</evidence>
<evidence type="ECO:0000256" key="10">
    <source>
        <dbReference type="PIRSR" id="PIRSR001589-3"/>
    </source>
</evidence>
<dbReference type="PANTHER" id="PTHR43284">
    <property type="entry name" value="ASPARAGINE SYNTHETASE (GLUTAMINE-HYDROLYZING)"/>
    <property type="match status" value="1"/>
</dbReference>
<evidence type="ECO:0000313" key="13">
    <source>
        <dbReference type="Proteomes" id="UP000053091"/>
    </source>
</evidence>
<keyword evidence="6 8" id="KW-0315">Glutamine amidotransferase</keyword>
<dbReference type="SUPFAM" id="SSF56235">
    <property type="entry name" value="N-terminal nucleophile aminohydrolases (Ntn hydrolases)"/>
    <property type="match status" value="1"/>
</dbReference>
<keyword evidence="5 9" id="KW-0067">ATP-binding</keyword>
<dbReference type="InterPro" id="IPR014729">
    <property type="entry name" value="Rossmann-like_a/b/a_fold"/>
</dbReference>
<dbReference type="EMBL" id="DF968182">
    <property type="protein sequence ID" value="GAP43470.1"/>
    <property type="molecule type" value="Genomic_DNA"/>
</dbReference>
<reference evidence="12" key="1">
    <citation type="journal article" date="2015" name="Genome Announc.">
        <title>Draft Genome Sequence of Bacteroidales Strain TBC1, a Novel Isolate from a Methanogenic Wastewater Treatment System.</title>
        <authorList>
            <person name="Tourlousse D.M."/>
            <person name="Matsuura N."/>
            <person name="Sun L."/>
            <person name="Toyonaga M."/>
            <person name="Kuroda K."/>
            <person name="Ohashi A."/>
            <person name="Cruz R."/>
            <person name="Yamaguchi T."/>
            <person name="Sekiguchi Y."/>
        </authorList>
    </citation>
    <scope>NUCLEOTIDE SEQUENCE [LARGE SCALE GENOMIC DNA]</scope>
    <source>
        <strain evidence="12">TBC1</strain>
    </source>
</reference>
<comment type="pathway">
    <text evidence="1">Amino-acid biosynthesis; L-asparagine biosynthesis; L-asparagine from L-aspartate (L-Gln route): step 1/1.</text>
</comment>
<evidence type="ECO:0000256" key="8">
    <source>
        <dbReference type="PIRSR" id="PIRSR001589-1"/>
    </source>
</evidence>
<feature type="active site" description="For GATase activity" evidence="8">
    <location>
        <position position="2"/>
    </location>
</feature>
<keyword evidence="8" id="KW-0028">Amino-acid biosynthesis</keyword>
<proteinExistence type="inferred from homology"/>
<evidence type="ECO:0000259" key="11">
    <source>
        <dbReference type="PROSITE" id="PS51278"/>
    </source>
</evidence>
<feature type="binding site" evidence="9">
    <location>
        <position position="101"/>
    </location>
    <ligand>
        <name>L-glutamine</name>
        <dbReference type="ChEBI" id="CHEBI:58359"/>
    </ligand>
</feature>
<keyword evidence="8" id="KW-0061">Asparagine biosynthesis</keyword>